<dbReference type="AlphaFoldDB" id="A0A3P8S9E1"/>
<dbReference type="Ensembl" id="ENSAPET00000008458.1">
    <property type="protein sequence ID" value="ENSAPEP00000008219.1"/>
    <property type="gene ID" value="ENSAPEG00000005920.1"/>
</dbReference>
<evidence type="ECO:0000313" key="2">
    <source>
        <dbReference type="Proteomes" id="UP000265080"/>
    </source>
</evidence>
<name>A0A3P8S9E1_AMPPE</name>
<protein>
    <submittedName>
        <fullName evidence="1">Uncharacterized protein</fullName>
    </submittedName>
</protein>
<reference evidence="1 2" key="1">
    <citation type="submission" date="2018-03" db="EMBL/GenBank/DDBJ databases">
        <title>Finding Nemo's genes: A chromosome-scale reference assembly of the genome of the orange clownfish Amphiprion percula.</title>
        <authorList>
            <person name="Lehmann R."/>
        </authorList>
    </citation>
    <scope>NUCLEOTIDE SEQUENCE</scope>
</reference>
<accession>A0A3P8S9E1</accession>
<evidence type="ECO:0000313" key="1">
    <source>
        <dbReference type="Ensembl" id="ENSAPEP00000008219.1"/>
    </source>
</evidence>
<reference evidence="1" key="3">
    <citation type="submission" date="2025-09" db="UniProtKB">
        <authorList>
            <consortium name="Ensembl"/>
        </authorList>
    </citation>
    <scope>IDENTIFICATION</scope>
</reference>
<keyword evidence="2" id="KW-1185">Reference proteome</keyword>
<dbReference type="Proteomes" id="UP000265080">
    <property type="component" value="Chromosome 10"/>
</dbReference>
<reference evidence="1" key="2">
    <citation type="submission" date="2025-08" db="UniProtKB">
        <authorList>
            <consortium name="Ensembl"/>
        </authorList>
    </citation>
    <scope>IDENTIFICATION</scope>
</reference>
<sequence length="96" mass="10167">VVKEGLLLCIEVLNRQKVFRADSTRVALPISAVGLVNVGQQGALITEGLMAVDALQGALRVALCDVSLMLGTGKFTVSVHSGTAFKTPEECFYLCN</sequence>
<dbReference type="GeneTree" id="ENSGT00940000179839"/>
<proteinExistence type="predicted"/>
<organism evidence="1 2">
    <name type="scientific">Amphiprion percula</name>
    <name type="common">Orange clownfish</name>
    <name type="synonym">Lutjanus percula</name>
    <dbReference type="NCBI Taxonomy" id="161767"/>
    <lineage>
        <taxon>Eukaryota</taxon>
        <taxon>Metazoa</taxon>
        <taxon>Chordata</taxon>
        <taxon>Craniata</taxon>
        <taxon>Vertebrata</taxon>
        <taxon>Euteleostomi</taxon>
        <taxon>Actinopterygii</taxon>
        <taxon>Neopterygii</taxon>
        <taxon>Teleostei</taxon>
        <taxon>Neoteleostei</taxon>
        <taxon>Acanthomorphata</taxon>
        <taxon>Ovalentaria</taxon>
        <taxon>Pomacentridae</taxon>
        <taxon>Amphiprion</taxon>
    </lineage>
</organism>